<dbReference type="InterPro" id="IPR054099">
    <property type="entry name" value="PSII_PsbQ_pln"/>
</dbReference>
<dbReference type="GO" id="GO:0005509">
    <property type="term" value="F:calcium ion binding"/>
    <property type="evidence" value="ECO:0007669"/>
    <property type="project" value="InterPro"/>
</dbReference>
<gene>
    <name evidence="8" type="ORF">NE237_006732</name>
</gene>
<organism evidence="8 9">
    <name type="scientific">Protea cynaroides</name>
    <dbReference type="NCBI Taxonomy" id="273540"/>
    <lineage>
        <taxon>Eukaryota</taxon>
        <taxon>Viridiplantae</taxon>
        <taxon>Streptophyta</taxon>
        <taxon>Embryophyta</taxon>
        <taxon>Tracheophyta</taxon>
        <taxon>Spermatophyta</taxon>
        <taxon>Magnoliopsida</taxon>
        <taxon>Proteales</taxon>
        <taxon>Proteaceae</taxon>
        <taxon>Protea</taxon>
    </lineage>
</organism>
<comment type="similarity">
    <text evidence="7">Belongs to the PsbQ family.</text>
</comment>
<evidence type="ECO:0000256" key="2">
    <source>
        <dbReference type="ARBA" id="ARBA00022528"/>
    </source>
</evidence>
<dbReference type="SUPFAM" id="SSF101112">
    <property type="entry name" value="Oxygen-evolving enhancer protein 3"/>
    <property type="match status" value="1"/>
</dbReference>
<name>A0A9Q0QVK8_9MAGN</name>
<keyword evidence="5" id="KW-0793">Thylakoid</keyword>
<proteinExistence type="inferred from homology"/>
<reference evidence="8" key="1">
    <citation type="journal article" date="2023" name="Plant J.">
        <title>The genome of the king protea, Protea cynaroides.</title>
        <authorList>
            <person name="Chang J."/>
            <person name="Duong T.A."/>
            <person name="Schoeman C."/>
            <person name="Ma X."/>
            <person name="Roodt D."/>
            <person name="Barker N."/>
            <person name="Li Z."/>
            <person name="Van de Peer Y."/>
            <person name="Mizrachi E."/>
        </authorList>
    </citation>
    <scope>NUCLEOTIDE SEQUENCE</scope>
    <source>
        <tissue evidence="8">Young leaves</tissue>
    </source>
</reference>
<dbReference type="InterPro" id="IPR008797">
    <property type="entry name" value="PSII_PsbQ"/>
</dbReference>
<evidence type="ECO:0000256" key="6">
    <source>
        <dbReference type="ARBA" id="ARBA00023136"/>
    </source>
</evidence>
<evidence type="ECO:0000256" key="3">
    <source>
        <dbReference type="ARBA" id="ARBA00022640"/>
    </source>
</evidence>
<comment type="subcellular location">
    <subcellularLocation>
        <location evidence="1">Plastid</location>
        <location evidence="1">Chloroplast thylakoid membrane</location>
    </subcellularLocation>
</comment>
<comment type="caution">
    <text evidence="8">The sequence shown here is derived from an EMBL/GenBank/DDBJ whole genome shotgun (WGS) entry which is preliminary data.</text>
</comment>
<sequence length="185" mass="20780">MASVLQTLHSYNQSLSPNSPSSLKLSNEFYRSPTIQPQTSSISRRRATMAGLSTVLLVREVILNPKVASAFDFRLVAPDQTPEEAESVIRGHVRDLLQVKALIDSESWEAAQKDLRKSSGKLKQDIYTIIQAKPGGERPQLRKLYSILFNNVTKLDYAARSKDMTRVLECYQSIVVTLDDILSRL</sequence>
<dbReference type="Pfam" id="PF05757">
    <property type="entry name" value="PsbQ"/>
    <property type="match status" value="1"/>
</dbReference>
<dbReference type="AlphaFoldDB" id="A0A9Q0QVK8"/>
<accession>A0A9Q0QVK8</accession>
<keyword evidence="4" id="KW-0809">Transit peptide</keyword>
<dbReference type="InterPro" id="IPR023222">
    <property type="entry name" value="PsbQ-like_dom_sf"/>
</dbReference>
<evidence type="ECO:0000313" key="8">
    <source>
        <dbReference type="EMBL" id="KAJ4973558.1"/>
    </source>
</evidence>
<keyword evidence="9" id="KW-1185">Reference proteome</keyword>
<dbReference type="FunFam" id="1.20.120.290:FF:000004">
    <property type="entry name" value="Oxygen-evolving enhancer protein 3"/>
    <property type="match status" value="1"/>
</dbReference>
<dbReference type="GO" id="GO:0009535">
    <property type="term" value="C:chloroplast thylakoid membrane"/>
    <property type="evidence" value="ECO:0007669"/>
    <property type="project" value="UniProtKB-SubCell"/>
</dbReference>
<evidence type="ECO:0000256" key="1">
    <source>
        <dbReference type="ARBA" id="ARBA00004334"/>
    </source>
</evidence>
<evidence type="ECO:0000256" key="5">
    <source>
        <dbReference type="ARBA" id="ARBA00023078"/>
    </source>
</evidence>
<evidence type="ECO:0000256" key="7">
    <source>
        <dbReference type="ARBA" id="ARBA00035649"/>
    </source>
</evidence>
<dbReference type="PANTHER" id="PTHR33399">
    <property type="entry name" value="OXYGEN-EVOLVING ENHANCER PROTEIN 3-1, CHLOROPLASTIC"/>
    <property type="match status" value="1"/>
</dbReference>
<dbReference type="GO" id="GO:0009654">
    <property type="term" value="C:photosystem II oxygen evolving complex"/>
    <property type="evidence" value="ECO:0007669"/>
    <property type="project" value="InterPro"/>
</dbReference>
<keyword evidence="6" id="KW-0472">Membrane</keyword>
<keyword evidence="2" id="KW-0150">Chloroplast</keyword>
<dbReference type="GO" id="GO:0019898">
    <property type="term" value="C:extrinsic component of membrane"/>
    <property type="evidence" value="ECO:0007669"/>
    <property type="project" value="InterPro"/>
</dbReference>
<dbReference type="GO" id="GO:0009767">
    <property type="term" value="P:photosynthetic electron transport chain"/>
    <property type="evidence" value="ECO:0007669"/>
    <property type="project" value="TreeGrafter"/>
</dbReference>
<dbReference type="EMBL" id="JAMYWD010000004">
    <property type="protein sequence ID" value="KAJ4973558.1"/>
    <property type="molecule type" value="Genomic_DNA"/>
</dbReference>
<keyword evidence="3" id="KW-0934">Plastid</keyword>
<dbReference type="OrthoDB" id="667835at2759"/>
<dbReference type="Proteomes" id="UP001141806">
    <property type="component" value="Unassembled WGS sequence"/>
</dbReference>
<evidence type="ECO:0000256" key="4">
    <source>
        <dbReference type="ARBA" id="ARBA00022946"/>
    </source>
</evidence>
<evidence type="ECO:0000313" key="9">
    <source>
        <dbReference type="Proteomes" id="UP001141806"/>
    </source>
</evidence>
<dbReference type="PANTHER" id="PTHR33399:SF6">
    <property type="entry name" value="PSBQ-LIKE PROTEIN 3, CHLOROPLASTIC"/>
    <property type="match status" value="1"/>
</dbReference>
<dbReference type="Gene3D" id="1.20.120.290">
    <property type="entry name" value="Oxygen-evolving enhancer protein 3 (PsbQ), four-helix up-down bundle"/>
    <property type="match status" value="1"/>
</dbReference>
<evidence type="ECO:0008006" key="10">
    <source>
        <dbReference type="Google" id="ProtNLM"/>
    </source>
</evidence>
<protein>
    <recommendedName>
        <fullName evidence="10">PQL-like protein</fullName>
    </recommendedName>
</protein>